<gene>
    <name evidence="2" type="ORF">DOTSEDRAFT_68242</name>
</gene>
<sequence length="79" mass="8752">MEELRKDDPGQCTEPSQPAPDAPYDITLLDESEGMARKIDECIRKETSDCIGREPSAFVKSTLQRARALVEVEKTNAGL</sequence>
<dbReference type="HOGENOM" id="CLU_2605992_0_0_1"/>
<proteinExistence type="predicted"/>
<dbReference type="AlphaFoldDB" id="N1Q0U9"/>
<feature type="region of interest" description="Disordered" evidence="1">
    <location>
        <begin position="1"/>
        <end position="24"/>
    </location>
</feature>
<protein>
    <submittedName>
        <fullName evidence="2">Uncharacterized protein</fullName>
    </submittedName>
</protein>
<reference evidence="3" key="1">
    <citation type="journal article" date="2012" name="PLoS Genet.">
        <title>The genomes of the fungal plant pathogens Cladosporium fulvum and Dothistroma septosporum reveal adaptation to different hosts and lifestyles but also signatures of common ancestry.</title>
        <authorList>
            <person name="de Wit P.J.G.M."/>
            <person name="van der Burgt A."/>
            <person name="Oekmen B."/>
            <person name="Stergiopoulos I."/>
            <person name="Abd-Elsalam K.A."/>
            <person name="Aerts A.L."/>
            <person name="Bahkali A.H."/>
            <person name="Beenen H.G."/>
            <person name="Chettri P."/>
            <person name="Cox M.P."/>
            <person name="Datema E."/>
            <person name="de Vries R.P."/>
            <person name="Dhillon B."/>
            <person name="Ganley A.R."/>
            <person name="Griffiths S.A."/>
            <person name="Guo Y."/>
            <person name="Hamelin R.C."/>
            <person name="Henrissat B."/>
            <person name="Kabir M.S."/>
            <person name="Jashni M.K."/>
            <person name="Kema G."/>
            <person name="Klaubauf S."/>
            <person name="Lapidus A."/>
            <person name="Levasseur A."/>
            <person name="Lindquist E."/>
            <person name="Mehrabi R."/>
            <person name="Ohm R.A."/>
            <person name="Owen T.J."/>
            <person name="Salamov A."/>
            <person name="Schwelm A."/>
            <person name="Schijlen E."/>
            <person name="Sun H."/>
            <person name="van den Burg H.A."/>
            <person name="van Ham R.C.H.J."/>
            <person name="Zhang S."/>
            <person name="Goodwin S.B."/>
            <person name="Grigoriev I.V."/>
            <person name="Collemare J."/>
            <person name="Bradshaw R.E."/>
        </authorList>
    </citation>
    <scope>NUCLEOTIDE SEQUENCE [LARGE SCALE GENOMIC DNA]</scope>
    <source>
        <strain evidence="3">NZE10 / CBS 128990</strain>
    </source>
</reference>
<evidence type="ECO:0000313" key="2">
    <source>
        <dbReference type="EMBL" id="EME49396.1"/>
    </source>
</evidence>
<keyword evidence="3" id="KW-1185">Reference proteome</keyword>
<reference evidence="2 3" key="2">
    <citation type="journal article" date="2012" name="PLoS Pathog.">
        <title>Diverse lifestyles and strategies of plant pathogenesis encoded in the genomes of eighteen Dothideomycetes fungi.</title>
        <authorList>
            <person name="Ohm R.A."/>
            <person name="Feau N."/>
            <person name="Henrissat B."/>
            <person name="Schoch C.L."/>
            <person name="Horwitz B.A."/>
            <person name="Barry K.W."/>
            <person name="Condon B.J."/>
            <person name="Copeland A.C."/>
            <person name="Dhillon B."/>
            <person name="Glaser F."/>
            <person name="Hesse C.N."/>
            <person name="Kosti I."/>
            <person name="LaButti K."/>
            <person name="Lindquist E.A."/>
            <person name="Lucas S."/>
            <person name="Salamov A.A."/>
            <person name="Bradshaw R.E."/>
            <person name="Ciuffetti L."/>
            <person name="Hamelin R.C."/>
            <person name="Kema G.H.J."/>
            <person name="Lawrence C."/>
            <person name="Scott J.A."/>
            <person name="Spatafora J.W."/>
            <person name="Turgeon B.G."/>
            <person name="de Wit P.J.G.M."/>
            <person name="Zhong S."/>
            <person name="Goodwin S.B."/>
            <person name="Grigoriev I.V."/>
        </authorList>
    </citation>
    <scope>NUCLEOTIDE SEQUENCE [LARGE SCALE GENOMIC DNA]</scope>
    <source>
        <strain evidence="3">NZE10 / CBS 128990</strain>
    </source>
</reference>
<evidence type="ECO:0000313" key="3">
    <source>
        <dbReference type="Proteomes" id="UP000016933"/>
    </source>
</evidence>
<accession>N1Q0U9</accession>
<name>N1Q0U9_DOTSN</name>
<organism evidence="2 3">
    <name type="scientific">Dothistroma septosporum (strain NZE10 / CBS 128990)</name>
    <name type="common">Red band needle blight fungus</name>
    <name type="synonym">Mycosphaerella pini</name>
    <dbReference type="NCBI Taxonomy" id="675120"/>
    <lineage>
        <taxon>Eukaryota</taxon>
        <taxon>Fungi</taxon>
        <taxon>Dikarya</taxon>
        <taxon>Ascomycota</taxon>
        <taxon>Pezizomycotina</taxon>
        <taxon>Dothideomycetes</taxon>
        <taxon>Dothideomycetidae</taxon>
        <taxon>Mycosphaerellales</taxon>
        <taxon>Mycosphaerellaceae</taxon>
        <taxon>Dothistroma</taxon>
    </lineage>
</organism>
<dbReference type="Proteomes" id="UP000016933">
    <property type="component" value="Unassembled WGS sequence"/>
</dbReference>
<evidence type="ECO:0000256" key="1">
    <source>
        <dbReference type="SAM" id="MobiDB-lite"/>
    </source>
</evidence>
<dbReference type="EMBL" id="KB446535">
    <property type="protein sequence ID" value="EME49396.1"/>
    <property type="molecule type" value="Genomic_DNA"/>
</dbReference>